<name>A0A9X2A9T4_9FLAO</name>
<keyword evidence="2" id="KW-0175">Coiled coil</keyword>
<gene>
    <name evidence="3" type="ORF">ML462_10805</name>
</gene>
<proteinExistence type="predicted"/>
<feature type="repeat" description="TPR" evidence="1">
    <location>
        <begin position="496"/>
        <end position="529"/>
    </location>
</feature>
<dbReference type="PROSITE" id="PS50005">
    <property type="entry name" value="TPR"/>
    <property type="match status" value="1"/>
</dbReference>
<dbReference type="Proteomes" id="UP001139226">
    <property type="component" value="Unassembled WGS sequence"/>
</dbReference>
<dbReference type="Gene3D" id="1.25.40.10">
    <property type="entry name" value="Tetratricopeptide repeat domain"/>
    <property type="match status" value="2"/>
</dbReference>
<protein>
    <submittedName>
        <fullName evidence="3">Tetratricopeptide repeat protein</fullName>
    </submittedName>
</protein>
<evidence type="ECO:0000313" key="3">
    <source>
        <dbReference type="EMBL" id="MCH4823660.1"/>
    </source>
</evidence>
<evidence type="ECO:0000313" key="4">
    <source>
        <dbReference type="Proteomes" id="UP001139226"/>
    </source>
</evidence>
<dbReference type="PANTHER" id="PTHR45588">
    <property type="entry name" value="TPR DOMAIN-CONTAINING PROTEIN"/>
    <property type="match status" value="1"/>
</dbReference>
<dbReference type="SUPFAM" id="SSF48452">
    <property type="entry name" value="TPR-like"/>
    <property type="match status" value="1"/>
</dbReference>
<reference evidence="3" key="1">
    <citation type="submission" date="2022-03" db="EMBL/GenBank/DDBJ databases">
        <title>Gramella crocea sp. nov., isolated from activated sludge of a seafood processing plant.</title>
        <authorList>
            <person name="Zhang X."/>
        </authorList>
    </citation>
    <scope>NUCLEOTIDE SEQUENCE</scope>
    <source>
        <strain evidence="3">YJ019</strain>
    </source>
</reference>
<evidence type="ECO:0000256" key="2">
    <source>
        <dbReference type="SAM" id="Coils"/>
    </source>
</evidence>
<dbReference type="PROSITE" id="PS51257">
    <property type="entry name" value="PROKAR_LIPOPROTEIN"/>
    <property type="match status" value="1"/>
</dbReference>
<dbReference type="RefSeq" id="WP_240713828.1">
    <property type="nucleotide sequence ID" value="NZ_JAKVTV010000003.1"/>
</dbReference>
<organism evidence="3 4">
    <name type="scientific">Christiangramia lutea</name>
    <dbReference type="NCBI Taxonomy" id="1607951"/>
    <lineage>
        <taxon>Bacteria</taxon>
        <taxon>Pseudomonadati</taxon>
        <taxon>Bacteroidota</taxon>
        <taxon>Flavobacteriia</taxon>
        <taxon>Flavobacteriales</taxon>
        <taxon>Flavobacteriaceae</taxon>
        <taxon>Christiangramia</taxon>
    </lineage>
</organism>
<keyword evidence="1" id="KW-0802">TPR repeat</keyword>
<evidence type="ECO:0000256" key="1">
    <source>
        <dbReference type="PROSITE-ProRule" id="PRU00339"/>
    </source>
</evidence>
<dbReference type="AlphaFoldDB" id="A0A9X2A9T4"/>
<comment type="caution">
    <text evidence="3">The sequence shown here is derived from an EMBL/GenBank/DDBJ whole genome shotgun (WGS) entry which is preliminary data.</text>
</comment>
<keyword evidence="4" id="KW-1185">Reference proteome</keyword>
<sequence length="573" mass="65402">MRTIILFLIGLIIFSCKNDREKPEEITLKEVPSSKYSCAPKMTDSEWYESDKKAPLFDGLDAVDFKIETDNFEVQKYFNQGMVLAYGFNHAEAARSFYYATKLDPECAMCYWGYAYVLGPNYNAGMEDDNYERAYGAIQKAQELGSKSEKESELISAMAARYVEEPPEDRTNLDKAYSAEMKRVYQQFPQDQDIATLYAESLMNLYPWQLYDKQGNPEEWTPEIVSLLEEILKNHPDHPGANHFYIHAVEASNSPERANVAAKAFDDGLVPGSGHLVHMPSHVYIRTGEYHKGSIANLRAVEADSIYVTKCHAQGAYPLAYYPHNYHFLAATATLEGNSEWAMLGANKLSGYVHPDIMKEPGWGTLQHYYAIPLYVQVKLGRWDEILNSDFKTYDLPYLEAVKKYARGMAYMAKNDLDKARTELETLEELSDDKSLEEVTVWDINSVNHLMQIARRVVKAEILASEENYDESITLLKEAVEIEDSLNYDEPPDWFFSVRHHLGAVQIEAGKYNEAIATYEQDLKKLPKNGWAQHGMKLAYQNLNDNGNVQKMDAEIKQSWKGADIQINSSRIK</sequence>
<dbReference type="InterPro" id="IPR011990">
    <property type="entry name" value="TPR-like_helical_dom_sf"/>
</dbReference>
<feature type="coiled-coil region" evidence="2">
    <location>
        <begin position="410"/>
        <end position="437"/>
    </location>
</feature>
<dbReference type="SMART" id="SM00028">
    <property type="entry name" value="TPR"/>
    <property type="match status" value="4"/>
</dbReference>
<dbReference type="EMBL" id="JAKVTV010000003">
    <property type="protein sequence ID" value="MCH4823660.1"/>
    <property type="molecule type" value="Genomic_DNA"/>
</dbReference>
<accession>A0A9X2A9T4</accession>
<dbReference type="InterPro" id="IPR019734">
    <property type="entry name" value="TPR_rpt"/>
</dbReference>
<dbReference type="PANTHER" id="PTHR45588:SF1">
    <property type="entry name" value="WW DOMAIN-CONTAINING PROTEIN"/>
    <property type="match status" value="1"/>
</dbReference>